<dbReference type="SMART" id="SM00829">
    <property type="entry name" value="PKS_ER"/>
    <property type="match status" value="1"/>
</dbReference>
<dbReference type="EMBL" id="UINC01005134">
    <property type="protein sequence ID" value="SVA19311.1"/>
    <property type="molecule type" value="Genomic_DNA"/>
</dbReference>
<keyword evidence="4" id="KW-0862">Zinc</keyword>
<comment type="similarity">
    <text evidence="2">Belongs to the zinc-containing alcohol dehydrogenase family.</text>
</comment>
<evidence type="ECO:0000256" key="3">
    <source>
        <dbReference type="ARBA" id="ARBA00022723"/>
    </source>
</evidence>
<dbReference type="GO" id="GO:0016491">
    <property type="term" value="F:oxidoreductase activity"/>
    <property type="evidence" value="ECO:0007669"/>
    <property type="project" value="UniProtKB-KW"/>
</dbReference>
<dbReference type="SUPFAM" id="SSF51735">
    <property type="entry name" value="NAD(P)-binding Rossmann-fold domains"/>
    <property type="match status" value="1"/>
</dbReference>
<keyword evidence="3" id="KW-0479">Metal-binding</keyword>
<dbReference type="SUPFAM" id="SSF50129">
    <property type="entry name" value="GroES-like"/>
    <property type="match status" value="2"/>
</dbReference>
<dbReference type="PROSITE" id="PS00059">
    <property type="entry name" value="ADH_ZINC"/>
    <property type="match status" value="1"/>
</dbReference>
<proteinExistence type="inferred from homology"/>
<feature type="domain" description="Enoyl reductase (ER)" evidence="6">
    <location>
        <begin position="34"/>
        <end position="379"/>
    </location>
</feature>
<dbReference type="InterPro" id="IPR036291">
    <property type="entry name" value="NAD(P)-bd_dom_sf"/>
</dbReference>
<evidence type="ECO:0000256" key="1">
    <source>
        <dbReference type="ARBA" id="ARBA00001947"/>
    </source>
</evidence>
<accession>A0A381TV42</accession>
<sequence>VLVADTNACSFRAVPTGRGATIRAAVSRGVGLPPSIENLHLDAPGPDEVRVVVEACAVCHSDLSYVDGIWATDFPLVLGHEASGRVADVGDGVHDLSTHDPVVVSLVRTCGECRACRKGHEVACTGNLPLNDRSPLSDADGNRIPQGLNVAAFATQVVVHRSQVVRLPDGFDLIEASLLGCGVLTGSGAVTNTARVGRGDAVIVVGCGGVGVGAIQAARIAGAEPILAVDPEADKRKAALGFGATHTVDPVGDDVAAAIRSATGGRLADHLLVTTGAPAALDGAIDLLAPMGQLVIVGMPGDDVTIDVAPSWLAAANKSILGSKMGGARVSVDVPALLDHHRAGRLDLGGMVSTTHPLDELEEAFGEVRRGEVLRTVILPNGSGDRDPADAPGVLV</sequence>
<organism evidence="7">
    <name type="scientific">marine metagenome</name>
    <dbReference type="NCBI Taxonomy" id="408172"/>
    <lineage>
        <taxon>unclassified sequences</taxon>
        <taxon>metagenomes</taxon>
        <taxon>ecological metagenomes</taxon>
    </lineage>
</organism>
<dbReference type="PANTHER" id="PTHR43350">
    <property type="entry name" value="NAD-DEPENDENT ALCOHOL DEHYDROGENASE"/>
    <property type="match status" value="1"/>
</dbReference>
<dbReference type="Gene3D" id="3.40.50.720">
    <property type="entry name" value="NAD(P)-binding Rossmann-like Domain"/>
    <property type="match status" value="1"/>
</dbReference>
<dbReference type="GO" id="GO:0008270">
    <property type="term" value="F:zinc ion binding"/>
    <property type="evidence" value="ECO:0007669"/>
    <property type="project" value="InterPro"/>
</dbReference>
<evidence type="ECO:0000313" key="7">
    <source>
        <dbReference type="EMBL" id="SVA19311.1"/>
    </source>
</evidence>
<dbReference type="InterPro" id="IPR002328">
    <property type="entry name" value="ADH_Zn_CS"/>
</dbReference>
<name>A0A381TV42_9ZZZZ</name>
<keyword evidence="5" id="KW-0560">Oxidoreductase</keyword>
<evidence type="ECO:0000256" key="2">
    <source>
        <dbReference type="ARBA" id="ARBA00008072"/>
    </source>
</evidence>
<evidence type="ECO:0000256" key="5">
    <source>
        <dbReference type="ARBA" id="ARBA00023002"/>
    </source>
</evidence>
<dbReference type="Pfam" id="PF00107">
    <property type="entry name" value="ADH_zinc_N"/>
    <property type="match status" value="1"/>
</dbReference>
<feature type="non-terminal residue" evidence="7">
    <location>
        <position position="1"/>
    </location>
</feature>
<evidence type="ECO:0000259" key="6">
    <source>
        <dbReference type="SMART" id="SM00829"/>
    </source>
</evidence>
<dbReference type="Pfam" id="PF08240">
    <property type="entry name" value="ADH_N"/>
    <property type="match status" value="1"/>
</dbReference>
<dbReference type="InterPro" id="IPR013149">
    <property type="entry name" value="ADH-like_C"/>
</dbReference>
<dbReference type="InterPro" id="IPR020843">
    <property type="entry name" value="ER"/>
</dbReference>
<comment type="cofactor">
    <cofactor evidence="1">
        <name>Zn(2+)</name>
        <dbReference type="ChEBI" id="CHEBI:29105"/>
    </cofactor>
</comment>
<dbReference type="Gene3D" id="3.90.180.10">
    <property type="entry name" value="Medium-chain alcohol dehydrogenases, catalytic domain"/>
    <property type="match status" value="1"/>
</dbReference>
<gene>
    <name evidence="7" type="ORF">METZ01_LOCUS72165</name>
</gene>
<reference evidence="7" key="1">
    <citation type="submission" date="2018-05" db="EMBL/GenBank/DDBJ databases">
        <authorList>
            <person name="Lanie J.A."/>
            <person name="Ng W.-L."/>
            <person name="Kazmierczak K.M."/>
            <person name="Andrzejewski T.M."/>
            <person name="Davidsen T.M."/>
            <person name="Wayne K.J."/>
            <person name="Tettelin H."/>
            <person name="Glass J.I."/>
            <person name="Rusch D."/>
            <person name="Podicherti R."/>
            <person name="Tsui H.-C.T."/>
            <person name="Winkler M.E."/>
        </authorList>
    </citation>
    <scope>NUCLEOTIDE SEQUENCE</scope>
</reference>
<dbReference type="InterPro" id="IPR013154">
    <property type="entry name" value="ADH-like_N"/>
</dbReference>
<protein>
    <recommendedName>
        <fullName evidence="6">Enoyl reductase (ER) domain-containing protein</fullName>
    </recommendedName>
</protein>
<dbReference type="InterPro" id="IPR011032">
    <property type="entry name" value="GroES-like_sf"/>
</dbReference>
<evidence type="ECO:0000256" key="4">
    <source>
        <dbReference type="ARBA" id="ARBA00022833"/>
    </source>
</evidence>
<dbReference type="AlphaFoldDB" id="A0A381TV42"/>
<dbReference type="PANTHER" id="PTHR43350:SF21">
    <property type="entry name" value="S-NITROSOMYCOTHIOL REDUCTASE MSCR"/>
    <property type="match status" value="1"/>
</dbReference>